<evidence type="ECO:0000313" key="8">
    <source>
        <dbReference type="EMBL" id="ACJ30871.1"/>
    </source>
</evidence>
<feature type="transmembrane region" description="Helical" evidence="6">
    <location>
        <begin position="80"/>
        <end position="101"/>
    </location>
</feature>
<keyword evidence="9" id="KW-1185">Reference proteome</keyword>
<keyword evidence="4 6" id="KW-1133">Transmembrane helix</keyword>
<dbReference type="EMBL" id="CP000472">
    <property type="protein sequence ID" value="ACJ30871.1"/>
    <property type="molecule type" value="Genomic_DNA"/>
</dbReference>
<dbReference type="InterPro" id="IPR051791">
    <property type="entry name" value="Pra-immunoreactive"/>
</dbReference>
<keyword evidence="3 6" id="KW-0812">Transmembrane</keyword>
<comment type="subcellular location">
    <subcellularLocation>
        <location evidence="1">Cell membrane</location>
        <topology evidence="1">Multi-pass membrane protein</topology>
    </subcellularLocation>
</comment>
<evidence type="ECO:0000256" key="5">
    <source>
        <dbReference type="ARBA" id="ARBA00023136"/>
    </source>
</evidence>
<dbReference type="GO" id="GO:0005886">
    <property type="term" value="C:plasma membrane"/>
    <property type="evidence" value="ECO:0007669"/>
    <property type="project" value="UniProtKB-SubCell"/>
</dbReference>
<protein>
    <submittedName>
        <fullName evidence="8">RDD</fullName>
    </submittedName>
</protein>
<dbReference type="KEGG" id="swp:swp_4216"/>
<evidence type="ECO:0000256" key="2">
    <source>
        <dbReference type="ARBA" id="ARBA00022475"/>
    </source>
</evidence>
<accession>B8CU15</accession>
<evidence type="ECO:0000313" key="9">
    <source>
        <dbReference type="Proteomes" id="UP000000753"/>
    </source>
</evidence>
<organism evidence="8 9">
    <name type="scientific">Shewanella piezotolerans (strain WP3 / JCM 13877)</name>
    <dbReference type="NCBI Taxonomy" id="225849"/>
    <lineage>
        <taxon>Bacteria</taxon>
        <taxon>Pseudomonadati</taxon>
        <taxon>Pseudomonadota</taxon>
        <taxon>Gammaproteobacteria</taxon>
        <taxon>Alteromonadales</taxon>
        <taxon>Shewanellaceae</taxon>
        <taxon>Shewanella</taxon>
    </lineage>
</organism>
<evidence type="ECO:0000256" key="3">
    <source>
        <dbReference type="ARBA" id="ARBA00022692"/>
    </source>
</evidence>
<feature type="transmembrane region" description="Helical" evidence="6">
    <location>
        <begin position="33"/>
        <end position="60"/>
    </location>
</feature>
<dbReference type="InterPro" id="IPR010432">
    <property type="entry name" value="RDD"/>
</dbReference>
<dbReference type="Pfam" id="PF06271">
    <property type="entry name" value="RDD"/>
    <property type="match status" value="1"/>
</dbReference>
<proteinExistence type="predicted"/>
<sequence length="177" mass="19551">MILMTANSMPNSDHANFPRAGFFKRCGAIIYDLLLAVAVYMIAGAIGFGIFTALVAGGLIDITGYEHVSDALNAVPLYKGIYQFWIALCVGLFYISFWSYGGQTLGMRAWRLKIQHPNGQNLSMVTAAARLVWSLLGIGNLWILINGDKLALQDMMTRSEVVVLSKEANQMRNWRGV</sequence>
<feature type="domain" description="RDD" evidence="7">
    <location>
        <begin position="20"/>
        <end position="157"/>
    </location>
</feature>
<evidence type="ECO:0000256" key="1">
    <source>
        <dbReference type="ARBA" id="ARBA00004651"/>
    </source>
</evidence>
<dbReference type="eggNOG" id="COG1714">
    <property type="taxonomic scope" value="Bacteria"/>
</dbReference>
<dbReference type="AlphaFoldDB" id="B8CU15"/>
<dbReference type="PANTHER" id="PTHR36115">
    <property type="entry name" value="PROLINE-RICH ANTIGEN HOMOLOG-RELATED"/>
    <property type="match status" value="1"/>
</dbReference>
<name>B8CU15_SHEPW</name>
<evidence type="ECO:0000256" key="6">
    <source>
        <dbReference type="SAM" id="Phobius"/>
    </source>
</evidence>
<keyword evidence="2" id="KW-1003">Cell membrane</keyword>
<gene>
    <name evidence="8" type="ordered locus">swp_4216</name>
</gene>
<keyword evidence="5 6" id="KW-0472">Membrane</keyword>
<dbReference type="PANTHER" id="PTHR36115:SF10">
    <property type="entry name" value="RDD DOMAIN-CONTAINING PROTEIN"/>
    <property type="match status" value="1"/>
</dbReference>
<evidence type="ECO:0000259" key="7">
    <source>
        <dbReference type="Pfam" id="PF06271"/>
    </source>
</evidence>
<reference evidence="8 9" key="1">
    <citation type="journal article" date="2008" name="PLoS ONE">
        <title>Environmental adaptation: genomic analysis of the piezotolerant and psychrotolerant deep-sea iron reducing bacterium Shewanella piezotolerans WP3.</title>
        <authorList>
            <person name="Wang F."/>
            <person name="Wang J."/>
            <person name="Jian H."/>
            <person name="Zhang B."/>
            <person name="Li S."/>
            <person name="Wang F."/>
            <person name="Zeng X."/>
            <person name="Gao L."/>
            <person name="Bartlett D.H."/>
            <person name="Yu J."/>
            <person name="Hu S."/>
            <person name="Xiao X."/>
        </authorList>
    </citation>
    <scope>NUCLEOTIDE SEQUENCE [LARGE SCALE GENOMIC DNA]</scope>
    <source>
        <strain evidence="9">WP3 / JCM 13877</strain>
    </source>
</reference>
<dbReference type="STRING" id="225849.swp_4216"/>
<dbReference type="Proteomes" id="UP000000753">
    <property type="component" value="Chromosome"/>
</dbReference>
<evidence type="ECO:0000256" key="4">
    <source>
        <dbReference type="ARBA" id="ARBA00022989"/>
    </source>
</evidence>
<feature type="transmembrane region" description="Helical" evidence="6">
    <location>
        <begin position="122"/>
        <end position="145"/>
    </location>
</feature>
<dbReference type="HOGENOM" id="CLU_053152_4_1_6"/>